<protein>
    <recommendedName>
        <fullName evidence="4">Lipoprotein</fullName>
    </recommendedName>
</protein>
<accession>A0A0F6YMY6</accession>
<sequence>MPPARTDSVGGMKRLALLLPIAALSGCMMIDSISPEVRLGDQVHALNDEVRWGRVDLAAQRVAPSHRAAFVASHRAWGSEVHVADADVTNMDLGLDGGRAASYVNYSWIDEQTMELRATTVRQIWRGESEGFVLVSEEIVSGDEALLPGVPRVDAAEGAVSDEGAITSGDEEEASEPVAQASPTRAVDAQGMR</sequence>
<proteinExistence type="predicted"/>
<evidence type="ECO:0000313" key="2">
    <source>
        <dbReference type="EMBL" id="AKF09785.1"/>
    </source>
</evidence>
<evidence type="ECO:0000256" key="1">
    <source>
        <dbReference type="SAM" id="MobiDB-lite"/>
    </source>
</evidence>
<organism evidence="2 3">
    <name type="scientific">Sandaracinus amylolyticus</name>
    <dbReference type="NCBI Taxonomy" id="927083"/>
    <lineage>
        <taxon>Bacteria</taxon>
        <taxon>Pseudomonadati</taxon>
        <taxon>Myxococcota</taxon>
        <taxon>Polyangia</taxon>
        <taxon>Polyangiales</taxon>
        <taxon>Sandaracinaceae</taxon>
        <taxon>Sandaracinus</taxon>
    </lineage>
</organism>
<evidence type="ECO:0008006" key="4">
    <source>
        <dbReference type="Google" id="ProtNLM"/>
    </source>
</evidence>
<gene>
    <name evidence="2" type="ORF">DB32_006934</name>
</gene>
<dbReference type="KEGG" id="samy:DB32_006934"/>
<keyword evidence="3" id="KW-1185">Reference proteome</keyword>
<dbReference type="EMBL" id="CP011125">
    <property type="protein sequence ID" value="AKF09785.1"/>
    <property type="molecule type" value="Genomic_DNA"/>
</dbReference>
<dbReference type="Proteomes" id="UP000034883">
    <property type="component" value="Chromosome"/>
</dbReference>
<evidence type="ECO:0000313" key="3">
    <source>
        <dbReference type="Proteomes" id="UP000034883"/>
    </source>
</evidence>
<dbReference type="PROSITE" id="PS51257">
    <property type="entry name" value="PROKAR_LIPOPROTEIN"/>
    <property type="match status" value="1"/>
</dbReference>
<dbReference type="AlphaFoldDB" id="A0A0F6YMY6"/>
<feature type="region of interest" description="Disordered" evidence="1">
    <location>
        <begin position="157"/>
        <end position="193"/>
    </location>
</feature>
<reference evidence="2 3" key="1">
    <citation type="submission" date="2015-03" db="EMBL/GenBank/DDBJ databases">
        <title>Genome assembly of Sandaracinus amylolyticus DSM 53668.</title>
        <authorList>
            <person name="Sharma G."/>
            <person name="Subramanian S."/>
        </authorList>
    </citation>
    <scope>NUCLEOTIDE SEQUENCE [LARGE SCALE GENOMIC DNA]</scope>
    <source>
        <strain evidence="2 3">DSM 53668</strain>
    </source>
</reference>
<name>A0A0F6YMY6_9BACT</name>